<evidence type="ECO:0000313" key="3">
    <source>
        <dbReference type="Proteomes" id="UP000028730"/>
    </source>
</evidence>
<feature type="domain" description="DUF2087" evidence="1">
    <location>
        <begin position="100"/>
        <end position="173"/>
    </location>
</feature>
<dbReference type="InterPro" id="IPR018656">
    <property type="entry name" value="DUF2087"/>
</dbReference>
<dbReference type="AlphaFoldDB" id="A0A080N2I0"/>
<accession>A0A080N2I0</accession>
<protein>
    <recommendedName>
        <fullName evidence="1">DUF2087 domain-containing protein</fullName>
    </recommendedName>
</protein>
<name>A0A080N2I0_9BIFI</name>
<comment type="caution">
    <text evidence="2">The sequence shown here is derived from an EMBL/GenBank/DDBJ whole genome shotgun (WGS) entry which is preliminary data.</text>
</comment>
<keyword evidence="3" id="KW-1185">Reference proteome</keyword>
<evidence type="ECO:0000313" key="2">
    <source>
        <dbReference type="EMBL" id="KFF31031.1"/>
    </source>
</evidence>
<dbReference type="EMBL" id="ATLK01000001">
    <property type="protein sequence ID" value="KFF31031.1"/>
    <property type="molecule type" value="Genomic_DNA"/>
</dbReference>
<dbReference type="STRING" id="1341695.BBOMB_0361"/>
<organism evidence="2 3">
    <name type="scientific">Bifidobacterium bombi DSM 19703</name>
    <dbReference type="NCBI Taxonomy" id="1341695"/>
    <lineage>
        <taxon>Bacteria</taxon>
        <taxon>Bacillati</taxon>
        <taxon>Actinomycetota</taxon>
        <taxon>Actinomycetes</taxon>
        <taxon>Bifidobacteriales</taxon>
        <taxon>Bifidobacteriaceae</taxon>
        <taxon>Bifidobacterium</taxon>
    </lineage>
</organism>
<gene>
    <name evidence="2" type="ORF">BBOMB_0361</name>
</gene>
<dbReference type="RefSeq" id="WP_052377336.1">
    <property type="nucleotide sequence ID" value="NZ_ATLK01000001.1"/>
</dbReference>
<proteinExistence type="predicted"/>
<dbReference type="Pfam" id="PF09860">
    <property type="entry name" value="DUF2087"/>
    <property type="match status" value="1"/>
</dbReference>
<sequence>MAFDDDLQSTLAEYRILLIVLRTAKFRTQLGRLLTGEDVRNTVEGPLGQLDWLGRQGDDNCGNENADESDKRVVNADVLASRLESLATLMGETAILHCGRIAQLPTSPEGKHRVVKAVIDRVFEAGTGPRGWLTEPQVNDRLSMVVEDVSAVRRLAVDFGILNRADDGSRYWLAAS</sequence>
<dbReference type="Proteomes" id="UP000028730">
    <property type="component" value="Unassembled WGS sequence"/>
</dbReference>
<dbReference type="OrthoDB" id="5020810at2"/>
<dbReference type="eggNOG" id="ENOG502ZMWV">
    <property type="taxonomic scope" value="Bacteria"/>
</dbReference>
<reference evidence="2 3" key="1">
    <citation type="journal article" date="2014" name="Appl. Environ. Microbiol.">
        <title>Genomic encyclopedia of type strains of the genus Bifidobacterium.</title>
        <authorList>
            <person name="Milani C."/>
            <person name="Lugli G.A."/>
            <person name="Duranti S."/>
            <person name="Turroni F."/>
            <person name="Bottacini F."/>
            <person name="Mangifesta M."/>
            <person name="Sanchez B."/>
            <person name="Viappiani A."/>
            <person name="Mancabelli L."/>
            <person name="Taminiau B."/>
            <person name="Delcenserie V."/>
            <person name="Barrangou R."/>
            <person name="Margolles A."/>
            <person name="van Sinderen D."/>
            <person name="Ventura M."/>
        </authorList>
    </citation>
    <scope>NUCLEOTIDE SEQUENCE [LARGE SCALE GENOMIC DNA]</scope>
    <source>
        <strain evidence="2 3">DSM 19703</strain>
    </source>
</reference>
<evidence type="ECO:0000259" key="1">
    <source>
        <dbReference type="Pfam" id="PF09860"/>
    </source>
</evidence>